<feature type="domain" description="Disintegrin" evidence="10">
    <location>
        <begin position="407"/>
        <end position="494"/>
    </location>
</feature>
<gene>
    <name evidence="12" type="ORF">CYNAS_LOCUS10915</name>
</gene>
<comment type="caution">
    <text evidence="7">Lacks conserved residue(s) required for the propagation of feature annotation.</text>
</comment>
<dbReference type="InterPro" id="IPR024079">
    <property type="entry name" value="MetalloPept_cat_dom_sf"/>
</dbReference>
<dbReference type="SUPFAM" id="SSF57552">
    <property type="entry name" value="Blood coagulation inhibitor (disintegrin)"/>
    <property type="match status" value="1"/>
</dbReference>
<dbReference type="PANTHER" id="PTHR11905">
    <property type="entry name" value="ADAM A DISINTEGRIN AND METALLOPROTEASE DOMAIN"/>
    <property type="match status" value="1"/>
</dbReference>
<dbReference type="GO" id="GO:0006509">
    <property type="term" value="P:membrane protein ectodomain proteolysis"/>
    <property type="evidence" value="ECO:0007669"/>
    <property type="project" value="TreeGrafter"/>
</dbReference>
<comment type="caution">
    <text evidence="12">The sequence shown here is derived from an EMBL/GenBank/DDBJ whole genome shotgun (WGS) entry which is preliminary data.</text>
</comment>
<dbReference type="Pfam" id="PF23106">
    <property type="entry name" value="EGF_Teneurin"/>
    <property type="match status" value="1"/>
</dbReference>
<evidence type="ECO:0000256" key="2">
    <source>
        <dbReference type="ARBA" id="ARBA00022692"/>
    </source>
</evidence>
<organism evidence="12 13">
    <name type="scientific">Cylicocyclus nassatus</name>
    <name type="common">Nematode worm</name>
    <dbReference type="NCBI Taxonomy" id="53992"/>
    <lineage>
        <taxon>Eukaryota</taxon>
        <taxon>Metazoa</taxon>
        <taxon>Ecdysozoa</taxon>
        <taxon>Nematoda</taxon>
        <taxon>Chromadorea</taxon>
        <taxon>Rhabditida</taxon>
        <taxon>Rhabditina</taxon>
        <taxon>Rhabditomorpha</taxon>
        <taxon>Strongyloidea</taxon>
        <taxon>Strongylidae</taxon>
        <taxon>Cylicocyclus</taxon>
    </lineage>
</organism>
<keyword evidence="3 9" id="KW-1133">Transmembrane helix</keyword>
<dbReference type="PROSITE" id="PS00022">
    <property type="entry name" value="EGF_1"/>
    <property type="match status" value="1"/>
</dbReference>
<dbReference type="InterPro" id="IPR036436">
    <property type="entry name" value="Disintegrin_dom_sf"/>
</dbReference>
<dbReference type="Pfam" id="PF08516">
    <property type="entry name" value="ADAM_CR"/>
    <property type="match status" value="1"/>
</dbReference>
<dbReference type="SMART" id="SM00050">
    <property type="entry name" value="DISIN"/>
    <property type="match status" value="1"/>
</dbReference>
<evidence type="ECO:0000256" key="7">
    <source>
        <dbReference type="PROSITE-ProRule" id="PRU00276"/>
    </source>
</evidence>
<evidence type="ECO:0000256" key="4">
    <source>
        <dbReference type="ARBA" id="ARBA00023136"/>
    </source>
</evidence>
<evidence type="ECO:0000256" key="6">
    <source>
        <dbReference type="PROSITE-ProRule" id="PRU00068"/>
    </source>
</evidence>
<feature type="region of interest" description="Disordered" evidence="8">
    <location>
        <begin position="736"/>
        <end position="772"/>
    </location>
</feature>
<reference evidence="12" key="1">
    <citation type="submission" date="2023-07" db="EMBL/GenBank/DDBJ databases">
        <authorList>
            <consortium name="CYATHOMIX"/>
        </authorList>
    </citation>
    <scope>NUCLEOTIDE SEQUENCE</scope>
    <source>
        <strain evidence="12">N/A</strain>
    </source>
</reference>
<protein>
    <submittedName>
        <fullName evidence="12">Uncharacterized protein</fullName>
    </submittedName>
</protein>
<dbReference type="Gene3D" id="3.40.390.10">
    <property type="entry name" value="Collagenase (Catalytic Domain)"/>
    <property type="match status" value="1"/>
</dbReference>
<evidence type="ECO:0000259" key="10">
    <source>
        <dbReference type="PROSITE" id="PS50214"/>
    </source>
</evidence>
<dbReference type="Pfam" id="PF01421">
    <property type="entry name" value="Reprolysin"/>
    <property type="match status" value="1"/>
</dbReference>
<evidence type="ECO:0000259" key="11">
    <source>
        <dbReference type="PROSITE" id="PS50215"/>
    </source>
</evidence>
<dbReference type="CDD" id="cd04269">
    <property type="entry name" value="ZnMc_adamalysin_II_like"/>
    <property type="match status" value="1"/>
</dbReference>
<dbReference type="InterPro" id="IPR000742">
    <property type="entry name" value="EGF"/>
</dbReference>
<dbReference type="SUPFAM" id="SSF55486">
    <property type="entry name" value="Metalloproteases ('zincins'), catalytic domain"/>
    <property type="match status" value="1"/>
</dbReference>
<dbReference type="Gene3D" id="4.10.70.10">
    <property type="entry name" value="Disintegrin domain"/>
    <property type="match status" value="1"/>
</dbReference>
<evidence type="ECO:0000256" key="3">
    <source>
        <dbReference type="ARBA" id="ARBA00022989"/>
    </source>
</evidence>
<dbReference type="SMART" id="SM00608">
    <property type="entry name" value="ACR"/>
    <property type="match status" value="1"/>
</dbReference>
<dbReference type="InterPro" id="IPR034027">
    <property type="entry name" value="Reprolysin_adamalysin"/>
</dbReference>
<dbReference type="PROSITE" id="PS01186">
    <property type="entry name" value="EGF_2"/>
    <property type="match status" value="1"/>
</dbReference>
<evidence type="ECO:0000313" key="12">
    <source>
        <dbReference type="EMBL" id="CAJ0598932.1"/>
    </source>
</evidence>
<comment type="subcellular location">
    <subcellularLocation>
        <location evidence="1">Membrane</location>
        <topology evidence="1">Single-pass membrane protein</topology>
    </subcellularLocation>
</comment>
<feature type="disulfide bond" evidence="6">
    <location>
        <begin position="466"/>
        <end position="486"/>
    </location>
</feature>
<keyword evidence="4 9" id="KW-0472">Membrane</keyword>
<accession>A0AA36GVG8</accession>
<dbReference type="GO" id="GO:0016020">
    <property type="term" value="C:membrane"/>
    <property type="evidence" value="ECO:0007669"/>
    <property type="project" value="UniProtKB-SubCell"/>
</dbReference>
<dbReference type="PROSITE" id="PS50214">
    <property type="entry name" value="DISINTEGRIN_2"/>
    <property type="match status" value="1"/>
</dbReference>
<dbReference type="EMBL" id="CATQJL010000223">
    <property type="protein sequence ID" value="CAJ0598932.1"/>
    <property type="molecule type" value="Genomic_DNA"/>
</dbReference>
<dbReference type="InterPro" id="IPR001590">
    <property type="entry name" value="Peptidase_M12B"/>
</dbReference>
<dbReference type="Proteomes" id="UP001176961">
    <property type="component" value="Unassembled WGS sequence"/>
</dbReference>
<feature type="domain" description="Peptidase M12B" evidence="11">
    <location>
        <begin position="198"/>
        <end position="401"/>
    </location>
</feature>
<evidence type="ECO:0000256" key="8">
    <source>
        <dbReference type="SAM" id="MobiDB-lite"/>
    </source>
</evidence>
<dbReference type="InterPro" id="IPR001762">
    <property type="entry name" value="Disintegrin_dom"/>
</dbReference>
<evidence type="ECO:0000256" key="5">
    <source>
        <dbReference type="ARBA" id="ARBA00023157"/>
    </source>
</evidence>
<proteinExistence type="predicted"/>
<dbReference type="PANTHER" id="PTHR11905:SF248">
    <property type="entry name" value="DISINTEGRIN AND METALLOPROTEINASE DOMAIN-CONTAINING PROTEIN UNC-71"/>
    <property type="match status" value="1"/>
</dbReference>
<feature type="compositionally biased region" description="Basic and acidic residues" evidence="8">
    <location>
        <begin position="785"/>
        <end position="796"/>
    </location>
</feature>
<feature type="transmembrane region" description="Helical" evidence="9">
    <location>
        <begin position="703"/>
        <end position="725"/>
    </location>
</feature>
<keyword evidence="5 6" id="KW-1015">Disulfide bond</keyword>
<evidence type="ECO:0000256" key="1">
    <source>
        <dbReference type="ARBA" id="ARBA00004167"/>
    </source>
</evidence>
<dbReference type="Gene3D" id="2.10.25.10">
    <property type="entry name" value="Laminin"/>
    <property type="match status" value="1"/>
</dbReference>
<keyword evidence="2 9" id="KW-0812">Transmembrane</keyword>
<evidence type="ECO:0000313" key="13">
    <source>
        <dbReference type="Proteomes" id="UP001176961"/>
    </source>
</evidence>
<feature type="region of interest" description="Disordered" evidence="8">
    <location>
        <begin position="785"/>
        <end position="807"/>
    </location>
</feature>
<dbReference type="FunFam" id="4.10.70.10:FF:000001">
    <property type="entry name" value="Disintegrin and metalloproteinase domain-containing protein 22"/>
    <property type="match status" value="1"/>
</dbReference>
<name>A0AA36GVG8_CYLNA</name>
<dbReference type="GO" id="GO:0004222">
    <property type="term" value="F:metalloendopeptidase activity"/>
    <property type="evidence" value="ECO:0007669"/>
    <property type="project" value="InterPro"/>
</dbReference>
<dbReference type="AlphaFoldDB" id="A0AA36GVG8"/>
<sequence length="1187" mass="132195">MEFDIRQSSANKAFIASIPGGDYEVVHPFQIRDKNERIGIDTRNYFLKAAEHYQHVTIVIRSNVAGRIKLVLERNNFIFLNRTSFRKLDSSGEHGFSQRVENCYYQGTVAGDASSFVALSSCNGLRGVIAFSNGSTYGVWPLDVGDRGRRHPHILYEAQWTKEARCGASMAPIEHVIRRSAFRSHRRRHTRDLSKQTKYLELALVGDHEYVKQHSYSDEDSLMYMLEAINIADLMFSRDLNVRLSVVYAEIWLDVQRIDLFEDIERTMSGVVDYSTGHIYSIAKDATILFTGGSFANHEAINSVFRSTCTARAAAIVKGIDAFAAQWTGQLVAQAVGHLLGLDHDTPSCQCDTDSPSQRCIMNDKPGFSGARFAWQFSKCSIARMHGVWQSGHVQCLLNKPFQPSQLRECGNGVVDGSEECDCGTRETCTDPCCDPLTCTLRAHAQCAAHHQCCHRCELRKAGEVCRSARSPCDVAETCDGKSGDCPPDGHLVDGTACGRDGQCWRGNCSDPHNQCQMIWGEGARIADDECFKQNIRGHEYANCGSSDSTGSYRPCQAEHIRCGTLHCQDGGVTPLQTSLRAFTFQFQQNEKQVQCKSIAETNVGLVQDGSTCGSGRVCVAGSCVEMTSVSTPVTCPSNNHALQCSGHGDCTTTSLCVCFAGWTGLACDTRSNSTHIKNRGQSRNIVIVPSIAEGKTLDTATLLGILLLVGVVLLLLLVCLLFCYRRRSVVEIPTSSDEKLNESMPDQTQRSIKFGSMPSWRDEKRRRKSNKHVYGALNRITEADERDSTSLRSRESGSQNTGSQLLYDPNNHMIPYGRQDMVLPERIHEHIYAESAMIIILTFLATNKLYTALESIISLYVNTGTVLVWATGRNLSKSIPSSAFLAGVSNSCKSAKFGDRKEYRKRKTKLYLEKNDLLLVIKEELQHHSWCLRLKKTEGCGSSVFSNLSSPSTFPNLSAIEAASKTNLLSRNSLTKEFRGKFIISPNFRDEEMFTINRFRSHPRLRSIQVAFLQNFGNIAINNVLATTLIRWTEVQRHMDISTHQTENPSEQIPRRSGPMGLLRGNFAPGSTLCAMNPCETRCRLGSALQRSRMGMWMIRKCFESVGLSLDHTATYFSFLDGSTFYFAHDIPSSFARLYTRLFVLPALLAAAARSFSLPLPIDVKAKHLLENKLAHNWNELIVSIK</sequence>
<keyword evidence="13" id="KW-1185">Reference proteome</keyword>
<dbReference type="Pfam" id="PF00200">
    <property type="entry name" value="Disintegrin"/>
    <property type="match status" value="1"/>
</dbReference>
<dbReference type="InterPro" id="IPR006586">
    <property type="entry name" value="ADAM_Cys-rich"/>
</dbReference>
<dbReference type="PROSITE" id="PS50215">
    <property type="entry name" value="ADAM_MEPRO"/>
    <property type="match status" value="1"/>
</dbReference>
<evidence type="ECO:0000256" key="9">
    <source>
        <dbReference type="SAM" id="Phobius"/>
    </source>
</evidence>